<comment type="caution">
    <text evidence="2">The sequence shown here is derived from an EMBL/GenBank/DDBJ whole genome shotgun (WGS) entry which is preliminary data.</text>
</comment>
<evidence type="ECO:0000313" key="3">
    <source>
        <dbReference type="Proteomes" id="UP001189429"/>
    </source>
</evidence>
<gene>
    <name evidence="2" type="ORF">PCOR1329_LOCUS61366</name>
</gene>
<keyword evidence="3" id="KW-1185">Reference proteome</keyword>
<feature type="region of interest" description="Disordered" evidence="1">
    <location>
        <begin position="385"/>
        <end position="422"/>
    </location>
</feature>
<accession>A0ABN9VYB3</accession>
<protein>
    <recommendedName>
        <fullName evidence="4">Protein kinase domain-containing protein</fullName>
    </recommendedName>
</protein>
<evidence type="ECO:0000313" key="2">
    <source>
        <dbReference type="EMBL" id="CAK0877255.1"/>
    </source>
</evidence>
<evidence type="ECO:0000256" key="1">
    <source>
        <dbReference type="SAM" id="MobiDB-lite"/>
    </source>
</evidence>
<organism evidence="2 3">
    <name type="scientific">Prorocentrum cordatum</name>
    <dbReference type="NCBI Taxonomy" id="2364126"/>
    <lineage>
        <taxon>Eukaryota</taxon>
        <taxon>Sar</taxon>
        <taxon>Alveolata</taxon>
        <taxon>Dinophyceae</taxon>
        <taxon>Prorocentrales</taxon>
        <taxon>Prorocentraceae</taxon>
        <taxon>Prorocentrum</taxon>
    </lineage>
</organism>
<feature type="region of interest" description="Disordered" evidence="1">
    <location>
        <begin position="204"/>
        <end position="227"/>
    </location>
</feature>
<feature type="compositionally biased region" description="Low complexity" evidence="1">
    <location>
        <begin position="513"/>
        <end position="533"/>
    </location>
</feature>
<dbReference type="EMBL" id="CAUYUJ010017720">
    <property type="protein sequence ID" value="CAK0877255.1"/>
    <property type="molecule type" value="Genomic_DNA"/>
</dbReference>
<feature type="region of interest" description="Disordered" evidence="1">
    <location>
        <begin position="261"/>
        <end position="284"/>
    </location>
</feature>
<dbReference type="Proteomes" id="UP001189429">
    <property type="component" value="Unassembled WGS sequence"/>
</dbReference>
<proteinExistence type="predicted"/>
<sequence>MDVLRSGAACSAHRGGGACEHAQLLRSLLVHQVPRLNRRFQSRHGRRHGDFKADNVLIDRSGIPRLADFLSPFCQSCDREELLCSICSSHPAVQEMKSAVGGAWSGRSAADEAWLGRPGAALEPGEACGNARLLADLERLVAAGQSQSIFGPMPSLLSTVVGRQVPWESAALGSASPTPPGPARGAAVVPRLGAAVPPELLLPGRLGEGLAPPPGEPQLSPTGSKAGSSLVLPMMSLGEMSPLGSPTFAASFFGKTSFAFTARPPPSKGQGPPEPPASPPVPAATLRPAECQVLTQCQATHPSPCQAALPAQAGPAPGGPAPGCAHGAASQDTCQGFHAGPPAACSARPHTAASAPCHGASPRLSPGGPAGMAAGLTPFASIPEFGAGPLQPSPVPLAAGHGAQLASGTAEPLRPPRPSAAPQCCPAALGGASTAGGGGGGGPALLGGSLGFGDVAAAGLGGGLNIPARQRSGSTPLPAAGGLPPHLALLPAAAVPPHGAAEPASAVPPPAGAPLLPAGALPPHGQALPAGGPSPASCPARACSSLSAPPGEALLAAAWRPAGCQSAPAAPCLGCGSAAGASFGLAGCGGGSSSSSSAAARFGFAAGCGGCTGDLCVTSTPVTSNALGGGACGFGLAGCGGCAGDFCVTSTPVTATALGGGVGAAGVGLAGCGGCEGDLRVTSTPVTSIALGSGGTAGFGLAGCGGCVGDLRVASNANDFFGCNGCSGYTMPGAEFGLSSPTYVGGPSAHLVAQAATATARH</sequence>
<evidence type="ECO:0008006" key="4">
    <source>
        <dbReference type="Google" id="ProtNLM"/>
    </source>
</evidence>
<name>A0ABN9VYB3_9DINO</name>
<feature type="compositionally biased region" description="Pro residues" evidence="1">
    <location>
        <begin position="263"/>
        <end position="282"/>
    </location>
</feature>
<reference evidence="2" key="1">
    <citation type="submission" date="2023-10" db="EMBL/GenBank/DDBJ databases">
        <authorList>
            <person name="Chen Y."/>
            <person name="Shah S."/>
            <person name="Dougan E. K."/>
            <person name="Thang M."/>
            <person name="Chan C."/>
        </authorList>
    </citation>
    <scope>NUCLEOTIDE SEQUENCE [LARGE SCALE GENOMIC DNA]</scope>
</reference>
<feature type="region of interest" description="Disordered" evidence="1">
    <location>
        <begin position="498"/>
        <end position="533"/>
    </location>
</feature>